<feature type="transmembrane region" description="Helical" evidence="1">
    <location>
        <begin position="37"/>
        <end position="56"/>
    </location>
</feature>
<evidence type="ECO:0000256" key="1">
    <source>
        <dbReference type="SAM" id="Phobius"/>
    </source>
</evidence>
<feature type="transmembrane region" description="Helical" evidence="1">
    <location>
        <begin position="62"/>
        <end position="82"/>
    </location>
</feature>
<keyword evidence="1" id="KW-0812">Transmembrane</keyword>
<organism evidence="2">
    <name type="scientific">marine metagenome</name>
    <dbReference type="NCBI Taxonomy" id="408172"/>
    <lineage>
        <taxon>unclassified sequences</taxon>
        <taxon>metagenomes</taxon>
        <taxon>ecological metagenomes</taxon>
    </lineage>
</organism>
<sequence length="203" mass="22014">MFASTLNVGFLAGLLSLAAFVPYIIAIVKGATKPNRATWWIWTTNGLILLASYYASGAESTVWVAVGYFVGSLLTAVLALRYGEGGWSSFDRSCLLGATLGLLVWWVFHSPIITVVMGLSVDFAGALPTIRKVYHAPESEDRLAWILFISGNTLNLFAIEAWSFAIAVYPVYMFLASGTIAALVLRPRLGTNRRSVQDGNISV</sequence>
<protein>
    <submittedName>
        <fullName evidence="2">Uncharacterized protein</fullName>
    </submittedName>
</protein>
<feature type="transmembrane region" description="Helical" evidence="1">
    <location>
        <begin position="6"/>
        <end position="25"/>
    </location>
</feature>
<keyword evidence="1" id="KW-0472">Membrane</keyword>
<dbReference type="EMBL" id="UINC01001645">
    <property type="protein sequence ID" value="SUZ85646.1"/>
    <property type="molecule type" value="Genomic_DNA"/>
</dbReference>
<accession>A0A381R1Q4</accession>
<keyword evidence="1" id="KW-1133">Transmembrane helix</keyword>
<feature type="transmembrane region" description="Helical" evidence="1">
    <location>
        <begin position="161"/>
        <end position="185"/>
    </location>
</feature>
<dbReference type="AlphaFoldDB" id="A0A381R1Q4"/>
<evidence type="ECO:0000313" key="2">
    <source>
        <dbReference type="EMBL" id="SUZ85646.1"/>
    </source>
</evidence>
<reference evidence="2" key="1">
    <citation type="submission" date="2018-05" db="EMBL/GenBank/DDBJ databases">
        <authorList>
            <person name="Lanie J.A."/>
            <person name="Ng W.-L."/>
            <person name="Kazmierczak K.M."/>
            <person name="Andrzejewski T.M."/>
            <person name="Davidsen T.M."/>
            <person name="Wayne K.J."/>
            <person name="Tettelin H."/>
            <person name="Glass J.I."/>
            <person name="Rusch D."/>
            <person name="Podicherti R."/>
            <person name="Tsui H.-C.T."/>
            <person name="Winkler M.E."/>
        </authorList>
    </citation>
    <scope>NUCLEOTIDE SEQUENCE</scope>
</reference>
<gene>
    <name evidence="2" type="ORF">METZ01_LOCUS38500</name>
</gene>
<proteinExistence type="predicted"/>
<feature type="transmembrane region" description="Helical" evidence="1">
    <location>
        <begin position="94"/>
        <end position="119"/>
    </location>
</feature>
<name>A0A381R1Q4_9ZZZZ</name>